<evidence type="ECO:0000256" key="2">
    <source>
        <dbReference type="ARBA" id="ARBA00022754"/>
    </source>
</evidence>
<dbReference type="FunFam" id="1.20.5.1160:FF:000002">
    <property type="entry name" value="Type I keratin 10"/>
    <property type="match status" value="1"/>
</dbReference>
<accession>A0A670JL78</accession>
<dbReference type="Gene3D" id="1.20.5.1160">
    <property type="entry name" value="Vasodilator-stimulated phosphoprotein"/>
    <property type="match status" value="1"/>
</dbReference>
<reference evidence="7" key="3">
    <citation type="submission" date="2025-09" db="UniProtKB">
        <authorList>
            <consortium name="Ensembl"/>
        </authorList>
    </citation>
    <scope>IDENTIFICATION</scope>
</reference>
<dbReference type="PROSITE" id="PS00226">
    <property type="entry name" value="IF_ROD_1"/>
    <property type="match status" value="1"/>
</dbReference>
<protein>
    <recommendedName>
        <fullName evidence="6">IF rod domain-containing protein</fullName>
    </recommendedName>
</protein>
<dbReference type="GO" id="GO:0005198">
    <property type="term" value="F:structural molecule activity"/>
    <property type="evidence" value="ECO:0007669"/>
    <property type="project" value="InterPro"/>
</dbReference>
<evidence type="ECO:0000313" key="8">
    <source>
        <dbReference type="Proteomes" id="UP000472272"/>
    </source>
</evidence>
<dbReference type="Ensembl" id="ENSPMRT00000027350.1">
    <property type="protein sequence ID" value="ENSPMRP00000025768.1"/>
    <property type="gene ID" value="ENSPMRG00000016684.1"/>
</dbReference>
<feature type="domain" description="IF rod" evidence="6">
    <location>
        <begin position="111"/>
        <end position="422"/>
    </location>
</feature>
<dbReference type="PANTHER" id="PTHR23239">
    <property type="entry name" value="INTERMEDIATE FILAMENT"/>
    <property type="match status" value="1"/>
</dbReference>
<sequence length="524" mass="58287">MAATTATRTCGSLRGPCRVTTNCHPNSAASVNCRSGPCLPPRRSSVCLPPPGHTASSLHNSCRSGGHMPSTRLPPPSMGSSCVPPPCIPPPARPLNCYPVGHNEGILNCNEKETMEFLNSRLGNYLERVRCLEQENADLECKIRDWYECENAYVCTDFKPFYCNIDELQQQICCTKADNARLCLDIDNLKMASDDYCTKYDYELSLRQRDEADINGLRRVLDDLTLCRADLEAQLESLTEEMMCLKKNHEEESCALRSQLGDRINVEVDAAPSCNLNKVLDEMRCQYEADLEKNRREVEDWYCTQMEELNREVLSSGEQLQCCQTEIIETRRCVQALEIDLQAQQSMVRALEGTLQETESRYCTQLSQLQCLISNVEAQLAEIRCDIERQNCEYKTLLDEKARLDCEIATYRNMLEGEDCKLPNRPCDPECTTAIRSSVCRPVCVPEPVCAPACPPTCKPCVPVVEPNLAPSCVNPCGPKFVSCGPPPCGPPPCGPRGPMCPPPCGPCPPGPPGPRINTKICRM</sequence>
<reference evidence="7 8" key="1">
    <citation type="journal article" date="2019" name="Proc. Natl. Acad. Sci. U.S.A.">
        <title>Regulatory changes in pterin and carotenoid genes underlie balanced color polymorphisms in the wall lizard.</title>
        <authorList>
            <person name="Andrade P."/>
            <person name="Pinho C."/>
            <person name="Perez I de Lanuza G."/>
            <person name="Afonso S."/>
            <person name="Brejcha J."/>
            <person name="Rubin C.J."/>
            <person name="Wallerman O."/>
            <person name="Pereira P."/>
            <person name="Sabatino S.J."/>
            <person name="Bellati A."/>
            <person name="Pellitteri-Rosa D."/>
            <person name="Bosakova Z."/>
            <person name="Bunikis I."/>
            <person name="Carretero M.A."/>
            <person name="Feiner N."/>
            <person name="Marsik P."/>
            <person name="Pauperio F."/>
            <person name="Salvi D."/>
            <person name="Soler L."/>
            <person name="While G.M."/>
            <person name="Uller T."/>
            <person name="Font E."/>
            <person name="Andersson L."/>
            <person name="Carneiro M."/>
        </authorList>
    </citation>
    <scope>NUCLEOTIDE SEQUENCE</scope>
</reference>
<dbReference type="PRINTS" id="PR01248">
    <property type="entry name" value="TYPE1KERATIN"/>
</dbReference>
<dbReference type="Pfam" id="PF00038">
    <property type="entry name" value="Filament"/>
    <property type="match status" value="1"/>
</dbReference>
<name>A0A670JL78_PODMU</name>
<feature type="coiled-coil region" evidence="5">
    <location>
        <begin position="115"/>
        <end position="142"/>
    </location>
</feature>
<feature type="coiled-coil region" evidence="5">
    <location>
        <begin position="221"/>
        <end position="255"/>
    </location>
</feature>
<keyword evidence="2 4" id="KW-0403">Intermediate filament</keyword>
<dbReference type="GeneTree" id="ENSGT00940000161311"/>
<dbReference type="FunFam" id="1.20.5.500:FF:000001">
    <property type="entry name" value="Type II keratin 23"/>
    <property type="match status" value="1"/>
</dbReference>
<dbReference type="InterPro" id="IPR039008">
    <property type="entry name" value="IF_rod_dom"/>
</dbReference>
<dbReference type="InterPro" id="IPR018039">
    <property type="entry name" value="IF_conserved"/>
</dbReference>
<feature type="coiled-coil region" evidence="5">
    <location>
        <begin position="334"/>
        <end position="407"/>
    </location>
</feature>
<dbReference type="FunFam" id="1.20.5.170:FF:000002">
    <property type="entry name" value="Type I keratin KA11"/>
    <property type="match status" value="1"/>
</dbReference>
<evidence type="ECO:0000259" key="6">
    <source>
        <dbReference type="PROSITE" id="PS51842"/>
    </source>
</evidence>
<dbReference type="InterPro" id="IPR002957">
    <property type="entry name" value="Keratin_I"/>
</dbReference>
<dbReference type="PROSITE" id="PS51842">
    <property type="entry name" value="IF_ROD_2"/>
    <property type="match status" value="1"/>
</dbReference>
<evidence type="ECO:0000256" key="3">
    <source>
        <dbReference type="ARBA" id="ARBA00023054"/>
    </source>
</evidence>
<dbReference type="Gene3D" id="1.20.5.170">
    <property type="match status" value="1"/>
</dbReference>
<reference evidence="7" key="2">
    <citation type="submission" date="2025-08" db="UniProtKB">
        <authorList>
            <consortium name="Ensembl"/>
        </authorList>
    </citation>
    <scope>IDENTIFICATION</scope>
</reference>
<dbReference type="Gene3D" id="1.20.5.500">
    <property type="entry name" value="Single helix bin"/>
    <property type="match status" value="1"/>
</dbReference>
<organism evidence="7 8">
    <name type="scientific">Podarcis muralis</name>
    <name type="common">Wall lizard</name>
    <name type="synonym">Lacerta muralis</name>
    <dbReference type="NCBI Taxonomy" id="64176"/>
    <lineage>
        <taxon>Eukaryota</taxon>
        <taxon>Metazoa</taxon>
        <taxon>Chordata</taxon>
        <taxon>Craniata</taxon>
        <taxon>Vertebrata</taxon>
        <taxon>Euteleostomi</taxon>
        <taxon>Lepidosauria</taxon>
        <taxon>Squamata</taxon>
        <taxon>Bifurcata</taxon>
        <taxon>Unidentata</taxon>
        <taxon>Episquamata</taxon>
        <taxon>Laterata</taxon>
        <taxon>Lacertibaenia</taxon>
        <taxon>Lacertidae</taxon>
        <taxon>Podarcis</taxon>
    </lineage>
</organism>
<proteinExistence type="inferred from homology"/>
<comment type="similarity">
    <text evidence="4">Belongs to the intermediate filament family.</text>
</comment>
<dbReference type="GO" id="GO:0005882">
    <property type="term" value="C:intermediate filament"/>
    <property type="evidence" value="ECO:0007669"/>
    <property type="project" value="UniProtKB-KW"/>
</dbReference>
<dbReference type="SMART" id="SM01391">
    <property type="entry name" value="Filament"/>
    <property type="match status" value="1"/>
</dbReference>
<dbReference type="AlphaFoldDB" id="A0A670JL78"/>
<dbReference type="PANTHER" id="PTHR23239:SF155">
    <property type="entry name" value="KERATIN, TYPE I CUTICULAR HA2"/>
    <property type="match status" value="1"/>
</dbReference>
<keyword evidence="8" id="KW-1185">Reference proteome</keyword>
<evidence type="ECO:0000313" key="7">
    <source>
        <dbReference type="Ensembl" id="ENSPMRP00000025768.1"/>
    </source>
</evidence>
<dbReference type="OMA" id="SYRVASC"/>
<evidence type="ECO:0000256" key="1">
    <source>
        <dbReference type="ARBA" id="ARBA00022744"/>
    </source>
</evidence>
<dbReference type="Proteomes" id="UP000472272">
    <property type="component" value="Chromosome 13"/>
</dbReference>
<evidence type="ECO:0000256" key="5">
    <source>
        <dbReference type="SAM" id="Coils"/>
    </source>
</evidence>
<dbReference type="SUPFAM" id="SSF64593">
    <property type="entry name" value="Intermediate filament protein, coiled coil region"/>
    <property type="match status" value="2"/>
</dbReference>
<dbReference type="GO" id="GO:0045109">
    <property type="term" value="P:intermediate filament organization"/>
    <property type="evidence" value="ECO:0007669"/>
    <property type="project" value="TreeGrafter"/>
</dbReference>
<keyword evidence="3 5" id="KW-0175">Coiled coil</keyword>
<dbReference type="GO" id="GO:0030855">
    <property type="term" value="P:epithelial cell differentiation"/>
    <property type="evidence" value="ECO:0007669"/>
    <property type="project" value="TreeGrafter"/>
</dbReference>
<evidence type="ECO:0000256" key="4">
    <source>
        <dbReference type="RuleBase" id="RU000685"/>
    </source>
</evidence>
<keyword evidence="1" id="KW-0416">Keratin</keyword>